<evidence type="ECO:0000256" key="6">
    <source>
        <dbReference type="SAM" id="MobiDB-lite"/>
    </source>
</evidence>
<reference evidence="9" key="1">
    <citation type="journal article" date="2019" name="Int. J. Syst. Evol. Microbiol.">
        <title>The Global Catalogue of Microorganisms (GCM) 10K type strain sequencing project: providing services to taxonomists for standard genome sequencing and annotation.</title>
        <authorList>
            <consortium name="The Broad Institute Genomics Platform"/>
            <consortium name="The Broad Institute Genome Sequencing Center for Infectious Disease"/>
            <person name="Wu L."/>
            <person name="Ma J."/>
        </authorList>
    </citation>
    <scope>NUCLEOTIDE SEQUENCE [LARGE SCALE GENOMIC DNA]</scope>
    <source>
        <strain evidence="9">JCM 17759</strain>
    </source>
</reference>
<evidence type="ECO:0000256" key="1">
    <source>
        <dbReference type="ARBA" id="ARBA00004651"/>
    </source>
</evidence>
<dbReference type="PANTHER" id="PTHR30250">
    <property type="entry name" value="PST FAMILY PREDICTED COLANIC ACID TRANSPORTER"/>
    <property type="match status" value="1"/>
</dbReference>
<evidence type="ECO:0000256" key="5">
    <source>
        <dbReference type="ARBA" id="ARBA00023136"/>
    </source>
</evidence>
<feature type="transmembrane region" description="Helical" evidence="7">
    <location>
        <begin position="38"/>
        <end position="61"/>
    </location>
</feature>
<feature type="transmembrane region" description="Helical" evidence="7">
    <location>
        <begin position="177"/>
        <end position="198"/>
    </location>
</feature>
<evidence type="ECO:0000313" key="8">
    <source>
        <dbReference type="EMBL" id="GAA4456809.1"/>
    </source>
</evidence>
<feature type="region of interest" description="Disordered" evidence="6">
    <location>
        <begin position="1"/>
        <end position="28"/>
    </location>
</feature>
<feature type="transmembrane region" description="Helical" evidence="7">
    <location>
        <begin position="204"/>
        <end position="225"/>
    </location>
</feature>
<feature type="transmembrane region" description="Helical" evidence="7">
    <location>
        <begin position="112"/>
        <end position="133"/>
    </location>
</feature>
<proteinExistence type="predicted"/>
<dbReference type="InterPro" id="IPR050833">
    <property type="entry name" value="Poly_Biosynth_Transport"/>
</dbReference>
<evidence type="ECO:0000256" key="4">
    <source>
        <dbReference type="ARBA" id="ARBA00022989"/>
    </source>
</evidence>
<name>A0ABP8MYA7_9BACT</name>
<comment type="subcellular location">
    <subcellularLocation>
        <location evidence="1">Cell membrane</location>
        <topology evidence="1">Multi-pass membrane protein</topology>
    </subcellularLocation>
</comment>
<feature type="transmembrane region" description="Helical" evidence="7">
    <location>
        <begin position="145"/>
        <end position="165"/>
    </location>
</feature>
<evidence type="ECO:0000256" key="2">
    <source>
        <dbReference type="ARBA" id="ARBA00022475"/>
    </source>
</evidence>
<comment type="caution">
    <text evidence="8">The sequence shown here is derived from an EMBL/GenBank/DDBJ whole genome shotgun (WGS) entry which is preliminary data.</text>
</comment>
<organism evidence="8 9">
    <name type="scientific">Novipirellula rosea</name>
    <dbReference type="NCBI Taxonomy" id="1031540"/>
    <lineage>
        <taxon>Bacteria</taxon>
        <taxon>Pseudomonadati</taxon>
        <taxon>Planctomycetota</taxon>
        <taxon>Planctomycetia</taxon>
        <taxon>Pirellulales</taxon>
        <taxon>Pirellulaceae</taxon>
        <taxon>Novipirellula</taxon>
    </lineage>
</organism>
<protein>
    <recommendedName>
        <fullName evidence="10">Polysaccharide biosynthesis protein</fullName>
    </recommendedName>
</protein>
<gene>
    <name evidence="8" type="ORF">GCM10023156_32710</name>
</gene>
<feature type="transmembrane region" description="Helical" evidence="7">
    <location>
        <begin position="237"/>
        <end position="260"/>
    </location>
</feature>
<dbReference type="Proteomes" id="UP001500840">
    <property type="component" value="Unassembled WGS sequence"/>
</dbReference>
<keyword evidence="3 7" id="KW-0812">Transmembrane</keyword>
<keyword evidence="9" id="KW-1185">Reference proteome</keyword>
<feature type="transmembrane region" description="Helical" evidence="7">
    <location>
        <begin position="359"/>
        <end position="377"/>
    </location>
</feature>
<dbReference type="EMBL" id="BAABGA010000039">
    <property type="protein sequence ID" value="GAA4456809.1"/>
    <property type="molecule type" value="Genomic_DNA"/>
</dbReference>
<keyword evidence="5 7" id="KW-0472">Membrane</keyword>
<feature type="transmembrane region" description="Helical" evidence="7">
    <location>
        <begin position="67"/>
        <end position="91"/>
    </location>
</feature>
<feature type="compositionally biased region" description="Polar residues" evidence="6">
    <location>
        <begin position="13"/>
        <end position="28"/>
    </location>
</feature>
<dbReference type="PANTHER" id="PTHR30250:SF11">
    <property type="entry name" value="O-ANTIGEN TRANSPORTER-RELATED"/>
    <property type="match status" value="1"/>
</dbReference>
<feature type="transmembrane region" description="Helical" evidence="7">
    <location>
        <begin position="389"/>
        <end position="413"/>
    </location>
</feature>
<accession>A0ABP8MYA7</accession>
<evidence type="ECO:0008006" key="10">
    <source>
        <dbReference type="Google" id="ProtNLM"/>
    </source>
</evidence>
<feature type="transmembrane region" description="Helical" evidence="7">
    <location>
        <begin position="280"/>
        <end position="300"/>
    </location>
</feature>
<keyword evidence="4 7" id="KW-1133">Transmembrane helix</keyword>
<evidence type="ECO:0000313" key="9">
    <source>
        <dbReference type="Proteomes" id="UP001500840"/>
    </source>
</evidence>
<evidence type="ECO:0000256" key="3">
    <source>
        <dbReference type="ARBA" id="ARBA00022692"/>
    </source>
</evidence>
<evidence type="ECO:0000256" key="7">
    <source>
        <dbReference type="SAM" id="Phobius"/>
    </source>
</evidence>
<feature type="transmembrane region" description="Helical" evidence="7">
    <location>
        <begin position="320"/>
        <end position="347"/>
    </location>
</feature>
<sequence length="809" mass="88790">MMSPPVQPAPLGVQSTSQNHHSASVASTTGRSDFRSTVAFLSAAVLRKFGSAVWIPVLLALVSPADFSRYGMLLAAVNLLVPLLSLGIVFAPMRLAFDHPQGAKRNSLFRTTLFTTTAIAGTGLTLTLAILLVAVPDDPLTHGSSLLRCCIAFHVFAAILSEFAFSLLRVKGQAVRFALAACVYAFAPFFISLPFLLWTSTEPLIVISGSMACGLFGAFLIAMHGEIRRILLAAPEAGLLSSLLHYSLPVSMHLIGLWAINASGRWIGTISQTLEEMASFTLFSAIASLLMGFPVALLEARLPKYNSAFGRREYSQAISILRRCMALALAVIVVIYLIIAACLYVGADRLPAQYIPSKLTLGCFCLFNVFHCIYLIGVNILSGLKRTSFLAAATIVAGSVTIAVSYFGCLWYGEIGLVIAMVAGMLCQAGSVNLVAYYLVSNAPQSPTLPLQAVDTPSQRAVPLDQIAFHAIVDECEQVCEGLDVKNHRLRSFAEFILRMLAFACNAPGRDGGSPTGCCHYIHDPRLGRFDTPGSFHVCTSPRSIRFTKIRPSVVVAIVRQYRRLSRDIKPQSPLDSLTLLDLACITYLSEQYGVRSFHVAAHFQPYVVLLSELRRKQLIDVLTGHQHGAWELRPLEKIQRRLFFDRYHLLDTRFQHVFEKYLSGNPSVQIEASDLSKSMSWQTRGTPHVALGFQGKDYPPNWMMLEIVSKVCKKLEIDLIVYPHPKESEATCKKVAAIATVERTQRYSDSLAFVSAFSTLGLEFALNGRPAIFVNIDDRRIVFDETGLDTSCVHLDALESTLLKCLQP</sequence>
<keyword evidence="2" id="KW-1003">Cell membrane</keyword>